<dbReference type="EMBL" id="AMZH03018211">
    <property type="protein sequence ID" value="RRT41903.1"/>
    <property type="molecule type" value="Genomic_DNA"/>
</dbReference>
<protein>
    <submittedName>
        <fullName evidence="1">Uncharacterized protein</fullName>
    </submittedName>
</protein>
<organism evidence="1 2">
    <name type="scientific">Ensete ventricosum</name>
    <name type="common">Abyssinian banana</name>
    <name type="synonym">Musa ensete</name>
    <dbReference type="NCBI Taxonomy" id="4639"/>
    <lineage>
        <taxon>Eukaryota</taxon>
        <taxon>Viridiplantae</taxon>
        <taxon>Streptophyta</taxon>
        <taxon>Embryophyta</taxon>
        <taxon>Tracheophyta</taxon>
        <taxon>Spermatophyta</taxon>
        <taxon>Magnoliopsida</taxon>
        <taxon>Liliopsida</taxon>
        <taxon>Zingiberales</taxon>
        <taxon>Musaceae</taxon>
        <taxon>Ensete</taxon>
    </lineage>
</organism>
<dbReference type="Proteomes" id="UP000287651">
    <property type="component" value="Unassembled WGS sequence"/>
</dbReference>
<name>A0A426XQU7_ENSVE</name>
<reference evidence="1 2" key="1">
    <citation type="journal article" date="2014" name="Agronomy (Basel)">
        <title>A Draft Genome Sequence for Ensete ventricosum, the Drought-Tolerant Tree Against Hunger.</title>
        <authorList>
            <person name="Harrison J."/>
            <person name="Moore K.A."/>
            <person name="Paszkiewicz K."/>
            <person name="Jones T."/>
            <person name="Grant M."/>
            <person name="Ambacheew D."/>
            <person name="Muzemil S."/>
            <person name="Studholme D.J."/>
        </authorList>
    </citation>
    <scope>NUCLEOTIDE SEQUENCE [LARGE SCALE GENOMIC DNA]</scope>
</reference>
<gene>
    <name evidence="1" type="ORF">B296_00043769</name>
</gene>
<accession>A0A426XQU7</accession>
<sequence>MKLVTMFADLDRGKCISLNTYPRLPGVHCRDAVQRDKRSKGQPYRLMGWVMASAALHIRWVGLPCKIWDPQESKKEIMAAKEDDVDADDEAGMEKVVTHRKQVGLAACDRKEGKAVTCQGRGGGEREREGKHRKKEETIVSQKSKSRFAISICIARYGWYIPVRRITDRRTARYRVVPSKIDRRRSISAVSNRFRSSTAD</sequence>
<evidence type="ECO:0000313" key="2">
    <source>
        <dbReference type="Proteomes" id="UP000287651"/>
    </source>
</evidence>
<evidence type="ECO:0000313" key="1">
    <source>
        <dbReference type="EMBL" id="RRT41903.1"/>
    </source>
</evidence>
<dbReference type="AlphaFoldDB" id="A0A426XQU7"/>
<comment type="caution">
    <text evidence="1">The sequence shown here is derived from an EMBL/GenBank/DDBJ whole genome shotgun (WGS) entry which is preliminary data.</text>
</comment>
<proteinExistence type="predicted"/>